<proteinExistence type="predicted"/>
<sequence>MSSLPHLRSKAYPKATPEQKARRNPPPPIQKYYTSKELTALHRYQQNHPFYIPTVRPSNRGYVLPEGDPRPTTTYFANLRKNAAARSQTTQQRSPPTTFRKSSGFPHRYHQQTRWSASPQTSPSASSRSSASAKFNPPPTITLKMLAEARKKATSLSQAKQSSPSSVSSPGSRYSVLSGLPSDGSPPSLKTSSGGSKRMVQIYVPKSTGTSTSPVSDASVWKPVQKSKYTAAQKGKSKVQAAKTPYVVSRAKEYAANRTPPSMPAALKIYDGRKNVGVFQCQRDRARVEYERKYGSTSSTSSERNVAPKSGEAPPRRSGVVKQHTMKSLTDSYVMAENRKFRQTTANMSKAEAVAFSHRMSEPSFYDPDEDKAETLTSHFQKLLTNMQGPVRVHVAGRNGERIFCKVADEIGYKVGPVSVSRVLAYVYGRSPTPSDISFIISKKGWAHVFQGAYYVGYAPLSMPKWVMLRLAGEQRVYPTIVGNSGCYQIRNKDRWPTLQEYIMADLFHGYSKLDDVWVYDPVSKRANRGNFGFCWLPLYLRSGCSVVEIPSCPFVKKGVLEKRFGRQKYVWNGNLLHLAPAYGSYVDGESNRLVGAAEIEEISDSLPNLTADSSLGDMVTNVLKRTMLNNNSRFALTLDEVMNSALTASLTHKKHTRLRVPQVLTSEEKQLLEKVWGHNNFEWGTNTPSPHAFLNAMRAIFNQEYSRNYRHLRVSDVGGNCVTHVLNGDLNVHVCNPICDAKDFNRHLSTIPTLLNEALIKRNNSADFERFMLALRAMSTCRKTISTCAVPCTVITMVDVYDISLTELVRGMEMKGSVCARLCFMYPPELISTSGFVAYPHTNLTVERCGDQVVWCVGQCGDAYIHNVHNVLSYLTTGRYVSTSGLLYHVELVAQRGPYMDFCVSLTQPTTPLRNTVRKYVTWRGEFSVVRVVVNNPTPHVRTMYLERDFCRRTVMYLGNVCSSFEDRTFEYAVSALRSNMTMMVVGAKIVHKKVEISNDVVFEVASSLLREAVNRRTTAVRFHKTGLNLPSKLFAWISKWWTKIVQFVKNLFSWVTEPVDVELAKLLSGEIPYVEDVPDSIEVNLSDATSDVRLVVQGLDEVFDLAAQVAWKAQLQTTSANIDARQAKEAGGAEDEFHKTSKNSKSKTVDKTVDFDLDVEVPNAGLLGGAGDNWYDFLLHKQKANADGDCMRAQLWRLMRKITRLLKNWKKIPVLGWVCHILSFLGAALKWVYEKTLKPDLPEEETTEPKTVSDKLQTWFKNVFTSGVNCVQSALSNMAAHLSKKIIQVVEIAAAHLRQRVDETINSMVTTLQHNVASFQEAMNMRFNKKAIVPKIKQSKWTQLSTLLLKSLQRFGPYVACSTAAFSLGWYIYHNESCRNSLLAGWQYLKAQTVHKYYVDKVKSTFMLLGLMVDVPCFSLATLACPENWMYFLSVGSLGRRVVSGSLTYCKILESVLLLRRVSELAELLIPIQKETTKDVSIEINAAEVFREEQLMILQGEYLARMKKALLPPTNEEKITNPNQIVITPDPVESVEDKILPVERALTRPAVEQKKLMADAMKGSFDASSKGKQLLIKAVKHRNNDIEASSSKPPIVENEVNTAETTVLLEPSKSKDEIPHVENTESDVRPPPPVTILTDINTEGRKHEIGVDTTLGEMSYEEEDETITTFLNEYCGKDGLQESSDVVVNVASDAVPSETHSVGAAISEWEAEMAPLHALVARSAMDDETSSSDASVARGAITEVSQTADSAATVSTLRAAPYIQHRTPSSVSVVSLPPKTDIKVFRSSRPLPWEKFLSVVGIKVDIYNEFLENIPEPRSIPTIVKNQDHVDILEFTLYVTHECSTIMTLLKKAVHGSLIWDPRRKTLTCPMLHEKDCKPLRMFEEFKPFSYISEGLHFYPTVVGDHDTKKIAFAEEIYETKGPYFCVGDTSITHSMVKLRGILLALRRYDQNIFEDKQISYINAVPGAGKTYSIIARAKVTTERMLILTANRASSDELKVELDDQRKKGLVSVATLDSALMHLDKIATNEYEEMWVDECYMVHVGHINLLLGVLRAKRVVMLGDRRQIPFINRLKGVAICHSFMNINLEKLEEKCITYRCPADICWWLSNCKFGKEQAYGQPVRTAAKLRILKSVRAHPIQSVTPDMVENKEKIIVFTQWEKEKLSADFVNGGRPELKRKISTVHECQGKTFSTVALVRVKPAMDEVFNSMPHRLVALTRHTTSLDFYCIRNRIDQGIGKDVELIEKLTEYVAKTFVIQQCS</sequence>
<evidence type="ECO:0000256" key="2">
    <source>
        <dbReference type="ARBA" id="ARBA00022741"/>
    </source>
</evidence>
<evidence type="ECO:0000259" key="7">
    <source>
        <dbReference type="PROSITE" id="PS51657"/>
    </source>
</evidence>
<organism evidence="9">
    <name type="scientific">Manihot esculenta associated ampelovirus 1</name>
    <dbReference type="NCBI Taxonomy" id="2843331"/>
    <lineage>
        <taxon>Viruses</taxon>
        <taxon>Riboviria</taxon>
        <taxon>Orthornavirae</taxon>
        <taxon>Kitrinoviricota</taxon>
        <taxon>Alsuviricetes</taxon>
        <taxon>Martellivirales</taxon>
        <taxon>Closteroviridae</taxon>
        <taxon>Ampelovirus</taxon>
    </lineage>
</organism>
<dbReference type="GO" id="GO:0005524">
    <property type="term" value="F:ATP binding"/>
    <property type="evidence" value="ECO:0007669"/>
    <property type="project" value="UniProtKB-KW"/>
</dbReference>
<keyword evidence="5" id="KW-0067">ATP-binding</keyword>
<evidence type="ECO:0000256" key="3">
    <source>
        <dbReference type="ARBA" id="ARBA00022758"/>
    </source>
</evidence>
<evidence type="ECO:0000256" key="1">
    <source>
        <dbReference type="ARBA" id="ARBA00022679"/>
    </source>
</evidence>
<feature type="compositionally biased region" description="Basic and acidic residues" evidence="6">
    <location>
        <begin position="1615"/>
        <end position="1630"/>
    </location>
</feature>
<dbReference type="Pfam" id="PF01443">
    <property type="entry name" value="Viral_helicase1"/>
    <property type="match status" value="1"/>
</dbReference>
<feature type="region of interest" description="Disordered" evidence="6">
    <location>
        <begin position="1615"/>
        <end position="1635"/>
    </location>
</feature>
<evidence type="ECO:0000259" key="8">
    <source>
        <dbReference type="PROSITE" id="PS51743"/>
    </source>
</evidence>
<evidence type="ECO:0000256" key="6">
    <source>
        <dbReference type="SAM" id="MobiDB-lite"/>
    </source>
</evidence>
<name>A0A8F0FRJ8_9CLOS</name>
<dbReference type="InterPro" id="IPR002588">
    <property type="entry name" value="Alphavirus-like_MT_dom"/>
</dbReference>
<dbReference type="InterPro" id="IPR027351">
    <property type="entry name" value="(+)RNA_virus_helicase_core_dom"/>
</dbReference>
<feature type="compositionally biased region" description="Polar residues" evidence="6">
    <location>
        <begin position="295"/>
        <end position="304"/>
    </location>
</feature>
<protein>
    <submittedName>
        <fullName evidence="9">ORF1</fullName>
    </submittedName>
</protein>
<evidence type="ECO:0000313" key="9">
    <source>
        <dbReference type="EMBL" id="QWK51486.1"/>
    </source>
</evidence>
<keyword evidence="3" id="KW-0688">Ribosomal frameshifting</keyword>
<feature type="compositionally biased region" description="Low complexity" evidence="6">
    <location>
        <begin position="86"/>
        <end position="98"/>
    </location>
</feature>
<dbReference type="SUPFAM" id="SSF52540">
    <property type="entry name" value="P-loop containing nucleoside triphosphate hydrolases"/>
    <property type="match status" value="1"/>
</dbReference>
<feature type="region of interest" description="Disordered" evidence="6">
    <location>
        <begin position="291"/>
        <end position="324"/>
    </location>
</feature>
<reference evidence="9" key="2">
    <citation type="journal article" date="2021" name="Viruses">
        <title>Novel Ampeloviruses Infecting Cassava in Central Africa and the South-West Indian Ocean Islands.</title>
        <authorList>
            <person name="Kwibuka Y."/>
            <person name="Bisimwa E."/>
            <person name="Blouin A.G."/>
            <person name="Bragard C."/>
            <person name="Candresse T."/>
            <person name="Faure C."/>
            <person name="Filloux D."/>
            <person name="Lett J.-M."/>
            <person name="Maclot F."/>
            <person name="Marais A."/>
            <person name="Ravelomanantsoa S."/>
            <person name="Shakir S."/>
            <person name="Vanderschuren H."/>
            <person name="Massart S."/>
        </authorList>
    </citation>
    <scope>NUCLEOTIDE SEQUENCE</scope>
    <source>
        <strain evidence="9">MY-Ren-5</strain>
    </source>
</reference>
<dbReference type="EMBL" id="MT773589">
    <property type="protein sequence ID" value="QWK51486.1"/>
    <property type="molecule type" value="Genomic_RNA"/>
</dbReference>
<dbReference type="GO" id="GO:0006396">
    <property type="term" value="P:RNA processing"/>
    <property type="evidence" value="ECO:0007669"/>
    <property type="project" value="InterPro"/>
</dbReference>
<accession>A0A8F0FRJ8</accession>
<dbReference type="GO" id="GO:0075523">
    <property type="term" value="P:viral translational frameshifting"/>
    <property type="evidence" value="ECO:0007669"/>
    <property type="project" value="UniProtKB-KW"/>
</dbReference>
<feature type="compositionally biased region" description="Low complexity" evidence="6">
    <location>
        <begin position="116"/>
        <end position="133"/>
    </location>
</feature>
<dbReference type="Gene3D" id="3.40.50.300">
    <property type="entry name" value="P-loop containing nucleotide triphosphate hydrolases"/>
    <property type="match status" value="2"/>
</dbReference>
<feature type="domain" description="Alphavirus-like MT" evidence="8">
    <location>
        <begin position="683"/>
        <end position="876"/>
    </location>
</feature>
<dbReference type="InterPro" id="IPR027417">
    <property type="entry name" value="P-loop_NTPase"/>
</dbReference>
<dbReference type="Pfam" id="PF01660">
    <property type="entry name" value="Vmethyltransf"/>
    <property type="match status" value="1"/>
</dbReference>
<dbReference type="GO" id="GO:0016556">
    <property type="term" value="P:mRNA modification"/>
    <property type="evidence" value="ECO:0007669"/>
    <property type="project" value="InterPro"/>
</dbReference>
<keyword evidence="1" id="KW-0808">Transferase</keyword>
<dbReference type="PROSITE" id="PS51743">
    <property type="entry name" value="ALPHAVIRUS_MT"/>
    <property type="match status" value="1"/>
</dbReference>
<evidence type="ECO:0000256" key="5">
    <source>
        <dbReference type="ARBA" id="ARBA00022840"/>
    </source>
</evidence>
<dbReference type="GO" id="GO:0003723">
    <property type="term" value="F:RNA binding"/>
    <property type="evidence" value="ECO:0007669"/>
    <property type="project" value="InterPro"/>
</dbReference>
<keyword evidence="2" id="KW-0547">Nucleotide-binding</keyword>
<evidence type="ECO:0000256" key="4">
    <source>
        <dbReference type="ARBA" id="ARBA00022801"/>
    </source>
</evidence>
<dbReference type="GO" id="GO:0008174">
    <property type="term" value="F:mRNA methyltransferase activity"/>
    <property type="evidence" value="ECO:0007669"/>
    <property type="project" value="UniProtKB-UniRule"/>
</dbReference>
<feature type="region of interest" description="Disordered" evidence="6">
    <location>
        <begin position="51"/>
        <end position="197"/>
    </location>
</feature>
<dbReference type="PROSITE" id="PS51657">
    <property type="entry name" value="PSRV_HELICASE"/>
    <property type="match status" value="1"/>
</dbReference>
<reference evidence="9" key="1">
    <citation type="submission" date="2020-06" db="EMBL/GenBank/DDBJ databases">
        <authorList>
            <person name="Kwibuka y."/>
            <person name="Bisimwa E."/>
            <person name="Blouin A."/>
            <person name="Bragard C."/>
            <person name="Candresse T."/>
            <person name="Faure C."/>
            <person name="Filloux D."/>
            <person name="Lett J.-M."/>
            <person name="Maclot F."/>
            <person name="Marais A."/>
            <person name="Ravelomanantsoa S."/>
            <person name="Vanderschuren H."/>
            <person name="Massart S."/>
        </authorList>
    </citation>
    <scope>NUCLEOTIDE SEQUENCE</scope>
    <source>
        <strain evidence="9">MY-Ren-5</strain>
    </source>
</reference>
<feature type="compositionally biased region" description="Low complexity" evidence="6">
    <location>
        <begin position="155"/>
        <end position="189"/>
    </location>
</feature>
<feature type="domain" description="(+)RNA virus helicase C-terminal" evidence="7">
    <location>
        <begin position="1933"/>
        <end position="2262"/>
    </location>
</feature>
<dbReference type="GO" id="GO:0016787">
    <property type="term" value="F:hydrolase activity"/>
    <property type="evidence" value="ECO:0007669"/>
    <property type="project" value="UniProtKB-KW"/>
</dbReference>
<feature type="region of interest" description="Disordered" evidence="6">
    <location>
        <begin position="1"/>
        <end position="31"/>
    </location>
</feature>
<keyword evidence="4" id="KW-0378">Hydrolase</keyword>